<dbReference type="RefSeq" id="WP_238224963.1">
    <property type="nucleotide sequence ID" value="NZ_BAAADH010000024.1"/>
</dbReference>
<proteinExistence type="predicted"/>
<reference evidence="3" key="2">
    <citation type="submission" date="2021-08" db="EMBL/GenBank/DDBJ databases">
        <authorList>
            <person name="Tani A."/>
            <person name="Ola A."/>
            <person name="Ogura Y."/>
            <person name="Katsura K."/>
            <person name="Hayashi T."/>
        </authorList>
    </citation>
    <scope>NUCLEOTIDE SEQUENCE</scope>
    <source>
        <strain evidence="3">NBRC 15686</strain>
    </source>
</reference>
<reference evidence="3" key="1">
    <citation type="journal article" date="2021" name="Front. Microbiol.">
        <title>Comprehensive Comparative Genomics and Phenotyping of Methylobacterium Species.</title>
        <authorList>
            <person name="Alessa O."/>
            <person name="Ogura Y."/>
            <person name="Fujitani Y."/>
            <person name="Takami H."/>
            <person name="Hayashi T."/>
            <person name="Sahin N."/>
            <person name="Tani A."/>
        </authorList>
    </citation>
    <scope>NUCLEOTIDE SEQUENCE</scope>
    <source>
        <strain evidence="3">NBRC 15686</strain>
    </source>
</reference>
<feature type="region of interest" description="Disordered" evidence="1">
    <location>
        <begin position="141"/>
        <end position="178"/>
    </location>
</feature>
<gene>
    <name evidence="3" type="ORF">LNAOJCKE_2771</name>
</gene>
<evidence type="ECO:0000313" key="4">
    <source>
        <dbReference type="Proteomes" id="UP001055039"/>
    </source>
</evidence>
<dbReference type="Proteomes" id="UP001055039">
    <property type="component" value="Unassembled WGS sequence"/>
</dbReference>
<protein>
    <submittedName>
        <fullName evidence="3">Uncharacterized protein</fullName>
    </submittedName>
</protein>
<name>A0ABQ4UE09_9HYPH</name>
<feature type="chain" id="PRO_5046579883" evidence="2">
    <location>
        <begin position="25"/>
        <end position="178"/>
    </location>
</feature>
<organism evidence="3 4">
    <name type="scientific">Methylorubrum aminovorans</name>
    <dbReference type="NCBI Taxonomy" id="269069"/>
    <lineage>
        <taxon>Bacteria</taxon>
        <taxon>Pseudomonadati</taxon>
        <taxon>Pseudomonadota</taxon>
        <taxon>Alphaproteobacteria</taxon>
        <taxon>Hyphomicrobiales</taxon>
        <taxon>Methylobacteriaceae</taxon>
        <taxon>Methylorubrum</taxon>
    </lineage>
</organism>
<sequence>MLQSGTKILLAALVAGLAPAAALAQNVIALDGSGSQAIVTAAGDVTSTAATRNVITPDGMGYRVDVFGASPGSRVVVAQNLITPNGAAPVPNVNDCTFIRDPIALRDCINLYEGQRLAPGPRNGALRPGLITDENLLDAAGPIPGSIKGRSGSGRDRTSVPEPSRSNAAYIDQVTRPR</sequence>
<evidence type="ECO:0000256" key="1">
    <source>
        <dbReference type="SAM" id="MobiDB-lite"/>
    </source>
</evidence>
<keyword evidence="4" id="KW-1185">Reference proteome</keyword>
<feature type="signal peptide" evidence="2">
    <location>
        <begin position="1"/>
        <end position="24"/>
    </location>
</feature>
<keyword evidence="2" id="KW-0732">Signal</keyword>
<comment type="caution">
    <text evidence="3">The sequence shown here is derived from an EMBL/GenBank/DDBJ whole genome shotgun (WGS) entry which is preliminary data.</text>
</comment>
<evidence type="ECO:0000313" key="3">
    <source>
        <dbReference type="EMBL" id="GJE65560.1"/>
    </source>
</evidence>
<evidence type="ECO:0000256" key="2">
    <source>
        <dbReference type="SAM" id="SignalP"/>
    </source>
</evidence>
<accession>A0ABQ4UE09</accession>
<dbReference type="EMBL" id="BPRC01000009">
    <property type="protein sequence ID" value="GJE65560.1"/>
    <property type="molecule type" value="Genomic_DNA"/>
</dbReference>